<comment type="caution">
    <text evidence="1">The sequence shown here is derived from an EMBL/GenBank/DDBJ whole genome shotgun (WGS) entry which is preliminary data.</text>
</comment>
<sequence>MRPCFYSDPFSGRNVALKQSAAQSSRLLPATNVWLARYAVDGTTGGNNSLTCTHTAPDRPTPGWWTMTFSTIEMKTKMY</sequence>
<evidence type="ECO:0000313" key="1">
    <source>
        <dbReference type="EMBL" id="KAK3759689.1"/>
    </source>
</evidence>
<keyword evidence="2" id="KW-1185">Reference proteome</keyword>
<reference evidence="1" key="1">
    <citation type="journal article" date="2023" name="G3 (Bethesda)">
        <title>A reference genome for the long-term kleptoplast-retaining sea slug Elysia crispata morphotype clarki.</title>
        <authorList>
            <person name="Eastman K.E."/>
            <person name="Pendleton A.L."/>
            <person name="Shaikh M.A."/>
            <person name="Suttiyut T."/>
            <person name="Ogas R."/>
            <person name="Tomko P."/>
            <person name="Gavelis G."/>
            <person name="Widhalm J.R."/>
            <person name="Wisecaver J.H."/>
        </authorList>
    </citation>
    <scope>NUCLEOTIDE SEQUENCE</scope>
    <source>
        <strain evidence="1">ECLA1</strain>
    </source>
</reference>
<dbReference type="InterPro" id="IPR008979">
    <property type="entry name" value="Galactose-bd-like_sf"/>
</dbReference>
<dbReference type="EMBL" id="JAWDGP010005081">
    <property type="protein sequence ID" value="KAK3759689.1"/>
    <property type="molecule type" value="Genomic_DNA"/>
</dbReference>
<dbReference type="SUPFAM" id="SSF49785">
    <property type="entry name" value="Galactose-binding domain-like"/>
    <property type="match status" value="1"/>
</dbReference>
<organism evidence="1 2">
    <name type="scientific">Elysia crispata</name>
    <name type="common">lettuce slug</name>
    <dbReference type="NCBI Taxonomy" id="231223"/>
    <lineage>
        <taxon>Eukaryota</taxon>
        <taxon>Metazoa</taxon>
        <taxon>Spiralia</taxon>
        <taxon>Lophotrochozoa</taxon>
        <taxon>Mollusca</taxon>
        <taxon>Gastropoda</taxon>
        <taxon>Heterobranchia</taxon>
        <taxon>Euthyneura</taxon>
        <taxon>Panpulmonata</taxon>
        <taxon>Sacoglossa</taxon>
        <taxon>Placobranchoidea</taxon>
        <taxon>Plakobranchidae</taxon>
        <taxon>Elysia</taxon>
    </lineage>
</organism>
<dbReference type="Gene3D" id="2.60.120.260">
    <property type="entry name" value="Galactose-binding domain-like"/>
    <property type="match status" value="1"/>
</dbReference>
<protein>
    <recommendedName>
        <fullName evidence="3">Fucolectin tachylectin-4 pentraxin-1 domain-containing protein</fullName>
    </recommendedName>
</protein>
<dbReference type="AlphaFoldDB" id="A0AAE1D6Y0"/>
<evidence type="ECO:0000313" key="2">
    <source>
        <dbReference type="Proteomes" id="UP001283361"/>
    </source>
</evidence>
<gene>
    <name evidence="1" type="ORF">RRG08_051462</name>
</gene>
<proteinExistence type="predicted"/>
<evidence type="ECO:0008006" key="3">
    <source>
        <dbReference type="Google" id="ProtNLM"/>
    </source>
</evidence>
<accession>A0AAE1D6Y0</accession>
<dbReference type="Proteomes" id="UP001283361">
    <property type="component" value="Unassembled WGS sequence"/>
</dbReference>
<name>A0AAE1D6Y0_9GAST</name>